<dbReference type="GO" id="GO:0019843">
    <property type="term" value="F:rRNA binding"/>
    <property type="evidence" value="ECO:0007669"/>
    <property type="project" value="UniProtKB-UniRule"/>
</dbReference>
<dbReference type="PANTHER" id="PTHR21349:SF0">
    <property type="entry name" value="LARGE RIBOSOMAL SUBUNIT PROTEIN BL21M"/>
    <property type="match status" value="1"/>
</dbReference>
<dbReference type="InterPro" id="IPR036164">
    <property type="entry name" value="bL21-like_sf"/>
</dbReference>
<dbReference type="NCBIfam" id="TIGR00061">
    <property type="entry name" value="L21"/>
    <property type="match status" value="1"/>
</dbReference>
<dbReference type="GO" id="GO:1990904">
    <property type="term" value="C:ribonucleoprotein complex"/>
    <property type="evidence" value="ECO:0007669"/>
    <property type="project" value="UniProtKB-KW"/>
</dbReference>
<name>A0A2W5V1C6_9CAUL</name>
<organism evidence="7 8">
    <name type="scientific">Caulobacter segnis</name>
    <dbReference type="NCBI Taxonomy" id="88688"/>
    <lineage>
        <taxon>Bacteria</taxon>
        <taxon>Pseudomonadati</taxon>
        <taxon>Pseudomonadota</taxon>
        <taxon>Alphaproteobacteria</taxon>
        <taxon>Caulobacterales</taxon>
        <taxon>Caulobacteraceae</taxon>
        <taxon>Caulobacter</taxon>
    </lineage>
</organism>
<evidence type="ECO:0000256" key="3">
    <source>
        <dbReference type="ARBA" id="ARBA00023274"/>
    </source>
</evidence>
<dbReference type="GO" id="GO:0005840">
    <property type="term" value="C:ribosome"/>
    <property type="evidence" value="ECO:0007669"/>
    <property type="project" value="UniProtKB-KW"/>
</dbReference>
<dbReference type="Proteomes" id="UP000249393">
    <property type="component" value="Unassembled WGS sequence"/>
</dbReference>
<evidence type="ECO:0000256" key="4">
    <source>
        <dbReference type="HAMAP-Rule" id="MF_01363"/>
    </source>
</evidence>
<evidence type="ECO:0000313" key="8">
    <source>
        <dbReference type="Proteomes" id="UP000249393"/>
    </source>
</evidence>
<comment type="function">
    <text evidence="4 5">This protein binds to 23S rRNA in the presence of protein L20.</text>
</comment>
<proteinExistence type="inferred from homology"/>
<keyword evidence="4 5" id="KW-0699">rRNA-binding</keyword>
<evidence type="ECO:0000256" key="1">
    <source>
        <dbReference type="ARBA" id="ARBA00008563"/>
    </source>
</evidence>
<evidence type="ECO:0000256" key="2">
    <source>
        <dbReference type="ARBA" id="ARBA00022980"/>
    </source>
</evidence>
<sequence length="187" mass="19346">MYAVIKTGGKQYRVQAGDLLVVEKLEGEPGAAVAFNEVLMLGEGEAVTVGAPLVDGAVVTGALIETRKGEKVKIFKKIRRQGYRRTRGHRQLESVVRVTSVAGAGKEAKWEGSIDLTPKVILDARARGLGDAAVPFSVPAAVEAAPAPKKAKAPKAADAAAEPAAEAAPKKKAAPKKAAATTEEGEA</sequence>
<evidence type="ECO:0000256" key="6">
    <source>
        <dbReference type="SAM" id="MobiDB-lite"/>
    </source>
</evidence>
<keyword evidence="3 4" id="KW-0687">Ribonucleoprotein</keyword>
<dbReference type="RefSeq" id="WP_304278148.1">
    <property type="nucleotide sequence ID" value="NZ_QFQZ01000035.1"/>
</dbReference>
<keyword evidence="2 4" id="KW-0689">Ribosomal protein</keyword>
<gene>
    <name evidence="4 7" type="primary">rplU</name>
    <name evidence="7" type="ORF">DI526_12175</name>
</gene>
<dbReference type="Pfam" id="PF00829">
    <property type="entry name" value="Ribosomal_L21p"/>
    <property type="match status" value="1"/>
</dbReference>
<dbReference type="EMBL" id="QFQZ01000035">
    <property type="protein sequence ID" value="PZR33879.1"/>
    <property type="molecule type" value="Genomic_DNA"/>
</dbReference>
<evidence type="ECO:0000313" key="7">
    <source>
        <dbReference type="EMBL" id="PZR33879.1"/>
    </source>
</evidence>
<dbReference type="PANTHER" id="PTHR21349">
    <property type="entry name" value="50S RIBOSOMAL PROTEIN L21"/>
    <property type="match status" value="1"/>
</dbReference>
<keyword evidence="4 5" id="KW-0694">RNA-binding</keyword>
<dbReference type="HAMAP" id="MF_01363">
    <property type="entry name" value="Ribosomal_bL21"/>
    <property type="match status" value="1"/>
</dbReference>
<dbReference type="AlphaFoldDB" id="A0A2W5V1C6"/>
<comment type="similarity">
    <text evidence="1 4 5">Belongs to the bacterial ribosomal protein bL21 family.</text>
</comment>
<dbReference type="SUPFAM" id="SSF141091">
    <property type="entry name" value="L21p-like"/>
    <property type="match status" value="1"/>
</dbReference>
<dbReference type="GO" id="GO:0003735">
    <property type="term" value="F:structural constituent of ribosome"/>
    <property type="evidence" value="ECO:0007669"/>
    <property type="project" value="InterPro"/>
</dbReference>
<protein>
    <recommendedName>
        <fullName evidence="4">Large ribosomal subunit protein bL21</fullName>
    </recommendedName>
</protein>
<dbReference type="InterPro" id="IPR001787">
    <property type="entry name" value="Ribosomal_bL21"/>
</dbReference>
<evidence type="ECO:0000256" key="5">
    <source>
        <dbReference type="RuleBase" id="RU000562"/>
    </source>
</evidence>
<comment type="caution">
    <text evidence="7">The sequence shown here is derived from an EMBL/GenBank/DDBJ whole genome shotgun (WGS) entry which is preliminary data.</text>
</comment>
<feature type="region of interest" description="Disordered" evidence="6">
    <location>
        <begin position="144"/>
        <end position="187"/>
    </location>
</feature>
<dbReference type="InterPro" id="IPR028909">
    <property type="entry name" value="bL21-like"/>
</dbReference>
<dbReference type="GO" id="GO:0006412">
    <property type="term" value="P:translation"/>
    <property type="evidence" value="ECO:0007669"/>
    <property type="project" value="UniProtKB-UniRule"/>
</dbReference>
<dbReference type="GO" id="GO:0005737">
    <property type="term" value="C:cytoplasm"/>
    <property type="evidence" value="ECO:0007669"/>
    <property type="project" value="UniProtKB-ARBA"/>
</dbReference>
<accession>A0A2W5V1C6</accession>
<reference evidence="7 8" key="1">
    <citation type="submission" date="2017-08" db="EMBL/GenBank/DDBJ databases">
        <title>Infants hospitalized years apart are colonized by the same room-sourced microbial strains.</title>
        <authorList>
            <person name="Brooks B."/>
            <person name="Olm M.R."/>
            <person name="Firek B.A."/>
            <person name="Baker R."/>
            <person name="Thomas B.C."/>
            <person name="Morowitz M.J."/>
            <person name="Banfield J.F."/>
        </authorList>
    </citation>
    <scope>NUCLEOTIDE SEQUENCE [LARGE SCALE GENOMIC DNA]</scope>
    <source>
        <strain evidence="7">S2_003_000_R2_4</strain>
    </source>
</reference>
<comment type="subunit">
    <text evidence="4">Part of the 50S ribosomal subunit. Contacts protein L20.</text>
</comment>
<feature type="compositionally biased region" description="Low complexity" evidence="6">
    <location>
        <begin position="144"/>
        <end position="167"/>
    </location>
</feature>